<dbReference type="EMBL" id="CM004472">
    <property type="protein sequence ID" value="OCT84287.1"/>
    <property type="molecule type" value="Genomic_DNA"/>
</dbReference>
<evidence type="ECO:0000313" key="2">
    <source>
        <dbReference type="Proteomes" id="UP000694892"/>
    </source>
</evidence>
<dbReference type="AlphaFoldDB" id="A0A974HN75"/>
<sequence>MHLLRHPWKQCSITSLILWEFITQQWLSHNKPRSKTTPSSAVVKNWQPSEELGEQNHTFRLIKHLLILQKLSKPFRITPETLSSLSNFLLYYLSCKMLPQAQVPKGSTITVTDQNQCVLTY</sequence>
<evidence type="ECO:0000313" key="1">
    <source>
        <dbReference type="EMBL" id="OCT84287.1"/>
    </source>
</evidence>
<organism evidence="1 2">
    <name type="scientific">Xenopus laevis</name>
    <name type="common">African clawed frog</name>
    <dbReference type="NCBI Taxonomy" id="8355"/>
    <lineage>
        <taxon>Eukaryota</taxon>
        <taxon>Metazoa</taxon>
        <taxon>Chordata</taxon>
        <taxon>Craniata</taxon>
        <taxon>Vertebrata</taxon>
        <taxon>Euteleostomi</taxon>
        <taxon>Amphibia</taxon>
        <taxon>Batrachia</taxon>
        <taxon>Anura</taxon>
        <taxon>Pipoidea</taxon>
        <taxon>Pipidae</taxon>
        <taxon>Xenopodinae</taxon>
        <taxon>Xenopus</taxon>
        <taxon>Xenopus</taxon>
    </lineage>
</organism>
<dbReference type="Proteomes" id="UP000694892">
    <property type="component" value="Chromosome 4L"/>
</dbReference>
<proteinExistence type="predicted"/>
<protein>
    <submittedName>
        <fullName evidence="1">Uncharacterized protein</fullName>
    </submittedName>
</protein>
<gene>
    <name evidence="1" type="ORF">XELAEV_18022445mg</name>
</gene>
<reference evidence="2" key="1">
    <citation type="journal article" date="2016" name="Nature">
        <title>Genome evolution in the allotetraploid frog Xenopus laevis.</title>
        <authorList>
            <person name="Session A.M."/>
            <person name="Uno Y."/>
            <person name="Kwon T."/>
            <person name="Chapman J.A."/>
            <person name="Toyoda A."/>
            <person name="Takahashi S."/>
            <person name="Fukui A."/>
            <person name="Hikosaka A."/>
            <person name="Suzuki A."/>
            <person name="Kondo M."/>
            <person name="van Heeringen S.J."/>
            <person name="Quigley I."/>
            <person name="Heinz S."/>
            <person name="Ogino H."/>
            <person name="Ochi H."/>
            <person name="Hellsten U."/>
            <person name="Lyons J.B."/>
            <person name="Simakov O."/>
            <person name="Putnam N."/>
            <person name="Stites J."/>
            <person name="Kuroki Y."/>
            <person name="Tanaka T."/>
            <person name="Michiue T."/>
            <person name="Watanabe M."/>
            <person name="Bogdanovic O."/>
            <person name="Lister R."/>
            <person name="Georgiou G."/>
            <person name="Paranjpe S.S."/>
            <person name="van Kruijsbergen I."/>
            <person name="Shu S."/>
            <person name="Carlson J."/>
            <person name="Kinoshita T."/>
            <person name="Ohta Y."/>
            <person name="Mawaribuchi S."/>
            <person name="Jenkins J."/>
            <person name="Grimwood J."/>
            <person name="Schmutz J."/>
            <person name="Mitros T."/>
            <person name="Mozaffari S.V."/>
            <person name="Suzuki Y."/>
            <person name="Haramoto Y."/>
            <person name="Yamamoto T.S."/>
            <person name="Takagi C."/>
            <person name="Heald R."/>
            <person name="Miller K."/>
            <person name="Haudenschild C."/>
            <person name="Kitzman J."/>
            <person name="Nakayama T."/>
            <person name="Izutsu Y."/>
            <person name="Robert J."/>
            <person name="Fortriede J."/>
            <person name="Burns K."/>
            <person name="Lotay V."/>
            <person name="Karimi K."/>
            <person name="Yasuoka Y."/>
            <person name="Dichmann D.S."/>
            <person name="Flajnik M.F."/>
            <person name="Houston D.W."/>
            <person name="Shendure J."/>
            <person name="DuPasquier L."/>
            <person name="Vize P.D."/>
            <person name="Zorn A.M."/>
            <person name="Ito M."/>
            <person name="Marcotte E.M."/>
            <person name="Wallingford J.B."/>
            <person name="Ito Y."/>
            <person name="Asashima M."/>
            <person name="Ueno N."/>
            <person name="Matsuda Y."/>
            <person name="Veenstra G.J."/>
            <person name="Fujiyama A."/>
            <person name="Harland R.M."/>
            <person name="Taira M."/>
            <person name="Rokhsar D.S."/>
        </authorList>
    </citation>
    <scope>NUCLEOTIDE SEQUENCE [LARGE SCALE GENOMIC DNA]</scope>
    <source>
        <strain evidence="2">J</strain>
    </source>
</reference>
<accession>A0A974HN75</accession>
<name>A0A974HN75_XENLA</name>